<keyword evidence="4 12" id="KW-0963">Cytoplasm</keyword>
<feature type="binding site" description="in other chain" evidence="12">
    <location>
        <begin position="178"/>
        <end position="180"/>
    </location>
    <ligand>
        <name>substrate</name>
        <note>ligand shared between dimeric partners</note>
    </ligand>
</feature>
<dbReference type="GO" id="GO:0047334">
    <property type="term" value="F:diphosphate-fructose-6-phosphate 1-phosphotransferase activity"/>
    <property type="evidence" value="ECO:0007669"/>
    <property type="project" value="InterPro"/>
</dbReference>
<comment type="function">
    <text evidence="12">Catalyzes the phosphorylation of D-fructose 6-phosphate to fructose 1,6-bisphosphate by ATP, the first committing step of glycolysis.</text>
</comment>
<dbReference type="PANTHER" id="PTHR13697">
    <property type="entry name" value="PHOSPHOFRUCTOKINASE"/>
    <property type="match status" value="1"/>
</dbReference>
<dbReference type="GO" id="GO:0003872">
    <property type="term" value="F:6-phosphofructokinase activity"/>
    <property type="evidence" value="ECO:0007669"/>
    <property type="project" value="UniProtKB-UniRule"/>
</dbReference>
<evidence type="ECO:0000256" key="3">
    <source>
        <dbReference type="ARBA" id="ARBA00004679"/>
    </source>
</evidence>
<feature type="binding site" evidence="12">
    <location>
        <position position="171"/>
    </location>
    <ligand>
        <name>substrate</name>
        <note>ligand shared between dimeric partners</note>
    </ligand>
</feature>
<keyword evidence="7 12" id="KW-0547">Nucleotide-binding</keyword>
<dbReference type="GO" id="GO:0005524">
    <property type="term" value="F:ATP binding"/>
    <property type="evidence" value="ECO:0007669"/>
    <property type="project" value="UniProtKB-KW"/>
</dbReference>
<dbReference type="Proteomes" id="UP000013981">
    <property type="component" value="Unassembled WGS sequence"/>
</dbReference>
<comment type="subcellular location">
    <subcellularLocation>
        <location evidence="2 12">Cytoplasm</location>
    </subcellularLocation>
</comment>
<feature type="binding site" description="in other chain" evidence="12">
    <location>
        <position position="231"/>
    </location>
    <ligand>
        <name>substrate</name>
        <note>ligand shared between dimeric partners</note>
    </ligand>
</feature>
<comment type="subunit">
    <text evidence="12">Homodimer or homotetramer.</text>
</comment>
<dbReference type="PRINTS" id="PR00476">
    <property type="entry name" value="PHFRCTKINASE"/>
</dbReference>
<dbReference type="GO" id="GO:0030388">
    <property type="term" value="P:fructose 1,6-bisphosphate metabolic process"/>
    <property type="evidence" value="ECO:0007669"/>
    <property type="project" value="TreeGrafter"/>
</dbReference>
<evidence type="ECO:0000313" key="14">
    <source>
        <dbReference type="EMBL" id="EOQ35268.1"/>
    </source>
</evidence>
<dbReference type="InterPro" id="IPR035966">
    <property type="entry name" value="PKF_sf"/>
</dbReference>
<evidence type="ECO:0000256" key="11">
    <source>
        <dbReference type="ARBA" id="ARBA00023152"/>
    </source>
</evidence>
<comment type="pathway">
    <text evidence="3 12">Carbohydrate degradation; glycolysis; D-glyceraldehyde 3-phosphate and glycerone phosphate from D-glucose: step 3/4.</text>
</comment>
<comment type="catalytic activity">
    <reaction evidence="12">
        <text>beta-D-fructose 6-phosphate + ATP = beta-D-fructose 1,6-bisphosphate + ADP + H(+)</text>
        <dbReference type="Rhea" id="RHEA:16109"/>
        <dbReference type="ChEBI" id="CHEBI:15378"/>
        <dbReference type="ChEBI" id="CHEBI:30616"/>
        <dbReference type="ChEBI" id="CHEBI:32966"/>
        <dbReference type="ChEBI" id="CHEBI:57634"/>
        <dbReference type="ChEBI" id="CHEBI:456216"/>
        <dbReference type="EC" id="2.7.1.11"/>
    </reaction>
</comment>
<comment type="caution">
    <text evidence="12">Lacks conserved residue(s) required for the propagation of feature annotation.</text>
</comment>
<comment type="similarity">
    <text evidence="12">Belongs to the phosphofructokinase type A (PFKA) family. Mixed-substrate PFK group III subfamily.</text>
</comment>
<dbReference type="Gene3D" id="3.40.50.460">
    <property type="entry name" value="Phosphofructokinase domain"/>
    <property type="match status" value="1"/>
</dbReference>
<dbReference type="Pfam" id="PF00365">
    <property type="entry name" value="PFK"/>
    <property type="match status" value="1"/>
</dbReference>
<feature type="site" description="Important for substrate specificity; cannot use PPi as phosphoryl donor" evidence="12">
    <location>
        <position position="113"/>
    </location>
</feature>
<evidence type="ECO:0000256" key="1">
    <source>
        <dbReference type="ARBA" id="ARBA00001946"/>
    </source>
</evidence>
<dbReference type="EC" id="2.7.1.11" evidence="12"/>
<comment type="cofactor">
    <cofactor evidence="1 12">
        <name>Mg(2+)</name>
        <dbReference type="ChEBI" id="CHEBI:18420"/>
    </cofactor>
</comment>
<dbReference type="PATRIC" id="fig|1203606.4.peg.3113"/>
<dbReference type="RefSeq" id="WP_016149237.1">
    <property type="nucleotide sequence ID" value="NZ_KB976106.1"/>
</dbReference>
<accession>R8VRV0</accession>
<evidence type="ECO:0000256" key="2">
    <source>
        <dbReference type="ARBA" id="ARBA00004496"/>
    </source>
</evidence>
<reference evidence="14 15" key="1">
    <citation type="submission" date="2013-01" db="EMBL/GenBank/DDBJ databases">
        <title>The Genome Sequence of Butyricicoccus pullicaecorum 1.2.</title>
        <authorList>
            <consortium name="The Broad Institute Genome Sequencing Platform"/>
            <person name="Earl A."/>
            <person name="Ward D."/>
            <person name="Feldgarden M."/>
            <person name="Gevers D."/>
            <person name="Van Immerseel F."/>
            <person name="Eeckhaut V."/>
            <person name="Walker B."/>
            <person name="Young S.K."/>
            <person name="Zeng Q."/>
            <person name="Gargeya S."/>
            <person name="Fitzgerald M."/>
            <person name="Haas B."/>
            <person name="Abouelleil A."/>
            <person name="Alvarado L."/>
            <person name="Arachchi H.M."/>
            <person name="Berlin A.M."/>
            <person name="Chapman S.B."/>
            <person name="Dewar J."/>
            <person name="Goldberg J."/>
            <person name="Griggs A."/>
            <person name="Gujja S."/>
            <person name="Hansen M."/>
            <person name="Howarth C."/>
            <person name="Imamovic A."/>
            <person name="Larimer J."/>
            <person name="McCowan C."/>
            <person name="Murphy C."/>
            <person name="Neiman D."/>
            <person name="Pearson M."/>
            <person name="Priest M."/>
            <person name="Roberts A."/>
            <person name="Saif S."/>
            <person name="Shea T."/>
            <person name="Sisk P."/>
            <person name="Sykes S."/>
            <person name="Wortman J."/>
            <person name="Nusbaum C."/>
            <person name="Birren B."/>
        </authorList>
    </citation>
    <scope>NUCLEOTIDE SEQUENCE [LARGE SCALE GENOMIC DNA]</scope>
    <source>
        <strain evidence="14 15">1.2</strain>
    </source>
</reference>
<sequence>MKIGMLTSGGDCQGLNSALRGVAKTLYNEFGKDVTLYGIRDGYRGLIEGDYHPMKPEEFSDILTLGGTILGTSRQPFKMMQKADENEETKLQKMLETCKKARFDCLVILGGNGTHKTANLLSEHGVNVVTLPKTIDNDLWGTDLTFGFESAVNIATSVIDSIHSTAFSHSRVFIVETMGHKAGWLTLYAGIASGADVIVIPEIPYSAKAIARAIEKRAESGKRFSILAVAEGAISQQEAKMSKKEFKEARKNMPYPSISYRLADELKELTGQEIRVTIPGHYQRGGAPCPADRLLTTRLGVAAANFIRDGKFGNMVAIRDNQIVPVPLPEVAGKLKTVPPDGDIVQAARDLGLSMGD</sequence>
<dbReference type="UniPathway" id="UPA00109">
    <property type="reaction ID" value="UER00182"/>
</dbReference>
<dbReference type="PROSITE" id="PS00433">
    <property type="entry name" value="PHOSPHOFRUCTOKINASE"/>
    <property type="match status" value="1"/>
</dbReference>
<evidence type="ECO:0000259" key="13">
    <source>
        <dbReference type="Pfam" id="PF00365"/>
    </source>
</evidence>
<dbReference type="InterPro" id="IPR022953">
    <property type="entry name" value="ATP_PFK"/>
</dbReference>
<dbReference type="InterPro" id="IPR015912">
    <property type="entry name" value="Phosphofructokinase_CS"/>
</dbReference>
<dbReference type="SUPFAM" id="SSF53784">
    <property type="entry name" value="Phosphofructokinase"/>
    <property type="match status" value="1"/>
</dbReference>
<dbReference type="HAMAP" id="MF_01976">
    <property type="entry name" value="Phosphofructokinase_III"/>
    <property type="match status" value="1"/>
</dbReference>
<dbReference type="NCBIfam" id="NF002872">
    <property type="entry name" value="PRK03202.1"/>
    <property type="match status" value="1"/>
</dbReference>
<dbReference type="InterPro" id="IPR012829">
    <property type="entry name" value="Phosphofructokinase_III"/>
</dbReference>
<evidence type="ECO:0000256" key="5">
    <source>
        <dbReference type="ARBA" id="ARBA00022679"/>
    </source>
</evidence>
<evidence type="ECO:0000256" key="7">
    <source>
        <dbReference type="ARBA" id="ARBA00022741"/>
    </source>
</evidence>
<dbReference type="AlphaFoldDB" id="R8VRV0"/>
<evidence type="ECO:0000256" key="12">
    <source>
        <dbReference type="HAMAP-Rule" id="MF_01976"/>
    </source>
</evidence>
<feature type="binding site" description="in other chain" evidence="12">
    <location>
        <begin position="134"/>
        <end position="136"/>
    </location>
    <ligand>
        <name>substrate</name>
        <note>ligand shared between dimeric partners</note>
    </ligand>
</feature>
<feature type="domain" description="Phosphofructokinase" evidence="13">
    <location>
        <begin position="2"/>
        <end position="307"/>
    </location>
</feature>
<organism evidence="14 15">
    <name type="scientific">Butyricicoccus pullicaecorum 1.2</name>
    <dbReference type="NCBI Taxonomy" id="1203606"/>
    <lineage>
        <taxon>Bacteria</taxon>
        <taxon>Bacillati</taxon>
        <taxon>Bacillota</taxon>
        <taxon>Clostridia</taxon>
        <taxon>Eubacteriales</taxon>
        <taxon>Butyricicoccaceae</taxon>
        <taxon>Butyricicoccus</taxon>
    </lineage>
</organism>
<evidence type="ECO:0000256" key="6">
    <source>
        <dbReference type="ARBA" id="ARBA00022723"/>
    </source>
</evidence>
<keyword evidence="11 12" id="KW-0324">Glycolysis</keyword>
<proteinExistence type="inferred from homology"/>
<feature type="active site" description="Proton acceptor" evidence="12">
    <location>
        <position position="136"/>
    </location>
</feature>
<dbReference type="GO" id="GO:0042802">
    <property type="term" value="F:identical protein binding"/>
    <property type="evidence" value="ECO:0007669"/>
    <property type="project" value="TreeGrafter"/>
</dbReference>
<dbReference type="GO" id="GO:0061621">
    <property type="term" value="P:canonical glycolysis"/>
    <property type="evidence" value="ECO:0007669"/>
    <property type="project" value="TreeGrafter"/>
</dbReference>
<dbReference type="GO" id="GO:0048029">
    <property type="term" value="F:monosaccharide binding"/>
    <property type="evidence" value="ECO:0007669"/>
    <property type="project" value="TreeGrafter"/>
</dbReference>
<keyword evidence="5 12" id="KW-0808">Transferase</keyword>
<feature type="binding site" evidence="12">
    <location>
        <position position="275"/>
    </location>
    <ligand>
        <name>substrate</name>
        <note>ligand shared between dimeric partners</note>
    </ligand>
</feature>
<dbReference type="InterPro" id="IPR012003">
    <property type="entry name" value="ATP_PFK_prok-type"/>
</dbReference>
<dbReference type="PANTHER" id="PTHR13697:SF52">
    <property type="entry name" value="ATP-DEPENDENT 6-PHOSPHOFRUCTOKINASE 3"/>
    <property type="match status" value="1"/>
</dbReference>
<dbReference type="PIRSF" id="PIRSF000532">
    <property type="entry name" value="ATP_PFK_prok"/>
    <property type="match status" value="1"/>
</dbReference>
<name>R8VRV0_9FIRM</name>
<dbReference type="EMBL" id="AQOB01000017">
    <property type="protein sequence ID" value="EOQ35268.1"/>
    <property type="molecule type" value="Genomic_DNA"/>
</dbReference>
<dbReference type="GO" id="GO:0006002">
    <property type="term" value="P:fructose 6-phosphate metabolic process"/>
    <property type="evidence" value="ECO:0007669"/>
    <property type="project" value="InterPro"/>
</dbReference>
<dbReference type="GO" id="GO:0016208">
    <property type="term" value="F:AMP binding"/>
    <property type="evidence" value="ECO:0007669"/>
    <property type="project" value="TreeGrafter"/>
</dbReference>
<dbReference type="GO" id="GO:0005945">
    <property type="term" value="C:6-phosphofructokinase complex"/>
    <property type="evidence" value="ECO:0007669"/>
    <property type="project" value="TreeGrafter"/>
</dbReference>
<evidence type="ECO:0000256" key="10">
    <source>
        <dbReference type="ARBA" id="ARBA00022842"/>
    </source>
</evidence>
<keyword evidence="9 12" id="KW-0067">ATP-binding</keyword>
<dbReference type="Gene3D" id="3.40.50.450">
    <property type="match status" value="1"/>
</dbReference>
<feature type="binding site" evidence="12">
    <location>
        <begin position="111"/>
        <end position="114"/>
    </location>
    <ligand>
        <name>ATP</name>
        <dbReference type="ChEBI" id="CHEBI:30616"/>
    </ligand>
</feature>
<feature type="binding site" evidence="12">
    <location>
        <begin position="74"/>
        <end position="75"/>
    </location>
    <ligand>
        <name>ATP</name>
        <dbReference type="ChEBI" id="CHEBI:30616"/>
    </ligand>
</feature>
<comment type="caution">
    <text evidence="14">The sequence shown here is derived from an EMBL/GenBank/DDBJ whole genome shotgun (WGS) entry which is preliminary data.</text>
</comment>
<dbReference type="GO" id="GO:0046872">
    <property type="term" value="F:metal ion binding"/>
    <property type="evidence" value="ECO:0007669"/>
    <property type="project" value="UniProtKB-KW"/>
</dbReference>
<keyword evidence="6 12" id="KW-0479">Metal-binding</keyword>
<protein>
    <recommendedName>
        <fullName evidence="12">ATP-dependent 6-phosphofructokinase</fullName>
        <shortName evidence="12">ATP-PFK</shortName>
        <shortName evidence="12">Phosphofructokinase</shortName>
        <ecNumber evidence="12">2.7.1.11</ecNumber>
    </recommendedName>
    <alternativeName>
        <fullName evidence="12">Phosphohexokinase</fullName>
    </alternativeName>
</protein>
<feature type="binding site" evidence="12">
    <location>
        <position position="112"/>
    </location>
    <ligand>
        <name>Mg(2+)</name>
        <dbReference type="ChEBI" id="CHEBI:18420"/>
        <note>catalytic</note>
    </ligand>
</feature>
<keyword evidence="15" id="KW-1185">Reference proteome</keyword>
<dbReference type="HOGENOM" id="CLU_020655_0_0_9"/>
<dbReference type="FunFam" id="3.40.50.460:FF:000002">
    <property type="entry name" value="ATP-dependent 6-phosphofructokinase"/>
    <property type="match status" value="1"/>
</dbReference>
<dbReference type="eggNOG" id="COG0205">
    <property type="taxonomic scope" value="Bacteria"/>
</dbReference>
<evidence type="ECO:0000256" key="4">
    <source>
        <dbReference type="ARBA" id="ARBA00022490"/>
    </source>
</evidence>
<dbReference type="OrthoDB" id="9802503at2"/>
<keyword evidence="10 12" id="KW-0460">Magnesium</keyword>
<dbReference type="InterPro" id="IPR000023">
    <property type="entry name" value="Phosphofructokinase_dom"/>
</dbReference>
<dbReference type="GO" id="GO:0070095">
    <property type="term" value="F:fructose-6-phosphate binding"/>
    <property type="evidence" value="ECO:0007669"/>
    <property type="project" value="TreeGrafter"/>
</dbReference>
<evidence type="ECO:0000256" key="8">
    <source>
        <dbReference type="ARBA" id="ARBA00022777"/>
    </source>
</evidence>
<evidence type="ECO:0000313" key="15">
    <source>
        <dbReference type="Proteomes" id="UP000013981"/>
    </source>
</evidence>
<evidence type="ECO:0000256" key="9">
    <source>
        <dbReference type="ARBA" id="ARBA00022840"/>
    </source>
</evidence>
<gene>
    <name evidence="12" type="primary">pfkA</name>
    <name evidence="14" type="ORF">HMPREF1526_03157</name>
</gene>
<feature type="binding site" description="in other chain" evidence="12">
    <location>
        <begin position="281"/>
        <end position="284"/>
    </location>
    <ligand>
        <name>substrate</name>
        <note>ligand shared between dimeric partners</note>
    </ligand>
</feature>
<keyword evidence="8 12" id="KW-0418">Kinase</keyword>
<feature type="binding site" evidence="12">
    <location>
        <position position="10"/>
    </location>
    <ligand>
        <name>ATP</name>
        <dbReference type="ChEBI" id="CHEBI:30616"/>
    </ligand>
</feature>